<dbReference type="AlphaFoldDB" id="A0A1V3KT53"/>
<proteinExistence type="predicted"/>
<gene>
    <name evidence="2" type="ORF">BKG93_11865</name>
</gene>
<dbReference type="RefSeq" id="WP_077477224.1">
    <property type="nucleotide sequence ID" value="NZ_MLAH01000123.1"/>
</dbReference>
<feature type="domain" description="Cyanophage baseplate Pam3 plug gp18" evidence="1">
    <location>
        <begin position="3"/>
        <end position="97"/>
    </location>
</feature>
<evidence type="ECO:0000259" key="1">
    <source>
        <dbReference type="Pfam" id="PF22479"/>
    </source>
</evidence>
<comment type="caution">
    <text evidence="2">The sequence shown here is derived from an EMBL/GenBank/DDBJ whole genome shotgun (WGS) entry which is preliminary data.</text>
</comment>
<evidence type="ECO:0000313" key="3">
    <source>
        <dbReference type="Proteomes" id="UP000189549"/>
    </source>
</evidence>
<reference evidence="2 3" key="1">
    <citation type="submission" date="2016-10" db="EMBL/GenBank/DDBJ databases">
        <title>Rodentibacter gen. nov. and new species.</title>
        <authorList>
            <person name="Christensen H."/>
        </authorList>
    </citation>
    <scope>NUCLEOTIDE SEQUENCE [LARGE SCALE GENOMIC DNA]</scope>
    <source>
        <strain evidence="2 3">Ppn157</strain>
    </source>
</reference>
<evidence type="ECO:0000313" key="2">
    <source>
        <dbReference type="EMBL" id="OOF80862.1"/>
    </source>
</evidence>
<dbReference type="EMBL" id="MLAH01000123">
    <property type="protein sequence ID" value="OOF80862.1"/>
    <property type="molecule type" value="Genomic_DNA"/>
</dbReference>
<dbReference type="Pfam" id="PF22479">
    <property type="entry name" value="Pam3_gp18"/>
    <property type="match status" value="1"/>
</dbReference>
<dbReference type="InterPro" id="IPR054252">
    <property type="entry name" value="Pam3_gp18"/>
</dbReference>
<accession>A0A1V3KT53</accession>
<name>A0A1V3KT53_9PAST</name>
<sequence length="98" mass="11013">MLHIIPLQQTPNQSLSFNIGTQSIHLTLVTRNDKQLFATVQANNQLIVANRICLDAVPLISVDYLPIVGNLAFFDIQGKENPNYKELGSRFVLVYSEK</sequence>
<organism evidence="2 3">
    <name type="scientific">Rodentibacter ratti</name>
    <dbReference type="NCBI Taxonomy" id="1906745"/>
    <lineage>
        <taxon>Bacteria</taxon>
        <taxon>Pseudomonadati</taxon>
        <taxon>Pseudomonadota</taxon>
        <taxon>Gammaproteobacteria</taxon>
        <taxon>Pasteurellales</taxon>
        <taxon>Pasteurellaceae</taxon>
        <taxon>Rodentibacter</taxon>
    </lineage>
</organism>
<protein>
    <recommendedName>
        <fullName evidence="1">Cyanophage baseplate Pam3 plug gp18 domain-containing protein</fullName>
    </recommendedName>
</protein>
<dbReference type="Proteomes" id="UP000189549">
    <property type="component" value="Unassembled WGS sequence"/>
</dbReference>